<organism evidence="1 2">
    <name type="scientific">Enemella evansiae</name>
    <dbReference type="NCBI Taxonomy" id="2016499"/>
    <lineage>
        <taxon>Bacteria</taxon>
        <taxon>Bacillati</taxon>
        <taxon>Actinomycetota</taxon>
        <taxon>Actinomycetes</taxon>
        <taxon>Propionibacteriales</taxon>
        <taxon>Propionibacteriaceae</taxon>
        <taxon>Enemella</taxon>
    </lineage>
</organism>
<accession>A0A255FYP7</accession>
<gene>
    <name evidence="1" type="ORF">CGZ94_20150</name>
</gene>
<dbReference type="Pfam" id="PF20199">
    <property type="entry name" value="RepSA"/>
    <property type="match status" value="2"/>
</dbReference>
<dbReference type="AlphaFoldDB" id="A0A255FYP7"/>
<sequence length="472" mass="51419">MGFPGHTDTAGLEVETSPAVAEGVLNRLLDGSADRFSEALARVGNCARPIALVGHADTIDTATGEVVSSYSSDDAPLGVHWVPCGNRRAAVCPACARIYASDTFQLIRAGVVGGKTVPESVAENPLVFATLTAPSFGKVHADNDSGDPGSALDPNTYDYRTQIVWQWWAPELWRRFTIALRRQLAQLLGVTDTALKRIATVQYAKVAEVQRRGAIHFHALIRVDGPRSAEGFGAAPASITATVLAKAVRSAVKVTVFDAPAPTVEDPIRRLRFGRQTDVRIVAVHRRTDAPDGGLVPEQVAGYLAKYAGKASADTTADGPADHYRRLREVARYYADLAKKRAQLARFRGEVAADEEADPYERLAKWVDSLGFRGHFSTKSRRYSITLGALRRARRRWQQLAAESRRTGEPLDTADLERRLLAEDGEDDTTQVIGSWSFARAGWEQSSDEALARAAAARAREYAQWKAEQLAA</sequence>
<evidence type="ECO:0000313" key="2">
    <source>
        <dbReference type="Proteomes" id="UP000215896"/>
    </source>
</evidence>
<dbReference type="OrthoDB" id="3203793at2"/>
<dbReference type="Proteomes" id="UP000215896">
    <property type="component" value="Unassembled WGS sequence"/>
</dbReference>
<comment type="caution">
    <text evidence="1">The sequence shown here is derived from an EMBL/GenBank/DDBJ whole genome shotgun (WGS) entry which is preliminary data.</text>
</comment>
<proteinExistence type="predicted"/>
<dbReference type="InterPro" id="IPR046828">
    <property type="entry name" value="RepSA"/>
</dbReference>
<evidence type="ECO:0000313" key="1">
    <source>
        <dbReference type="EMBL" id="OYO08810.1"/>
    </source>
</evidence>
<dbReference type="RefSeq" id="WP_094407034.1">
    <property type="nucleotide sequence ID" value="NZ_NMVO01000018.1"/>
</dbReference>
<reference evidence="1 2" key="1">
    <citation type="submission" date="2017-07" db="EMBL/GenBank/DDBJ databases">
        <title>Draft whole genome sequences of clinical Proprionibacteriaceae strains.</title>
        <authorList>
            <person name="Bernier A.-M."/>
            <person name="Bernard K."/>
            <person name="Domingo M.-C."/>
        </authorList>
    </citation>
    <scope>NUCLEOTIDE SEQUENCE [LARGE SCALE GENOMIC DNA]</scope>
    <source>
        <strain evidence="1 2">NML 030167</strain>
    </source>
</reference>
<name>A0A255FYP7_9ACTN</name>
<protein>
    <submittedName>
        <fullName evidence="1">Replication initiation protein</fullName>
    </submittedName>
</protein>
<keyword evidence="2" id="KW-1185">Reference proteome</keyword>
<dbReference type="EMBL" id="NMVO01000018">
    <property type="protein sequence ID" value="OYO08810.1"/>
    <property type="molecule type" value="Genomic_DNA"/>
</dbReference>